<evidence type="ECO:0000313" key="3">
    <source>
        <dbReference type="EMBL" id="QFI63557.1"/>
    </source>
</evidence>
<accession>A0A5P6NC12</accession>
<proteinExistence type="predicted"/>
<sequence>MISARDLLPALALTFSLSALGGCGESENAPTPIEAARAELAQGDGAAARIYLDRALDSGENRRNLAVLMGEAALLEKDFAAAREWLGPGEFSPESAAVGFRLLGRLEMAQRNLPAAGAAFDRSHRLAPEDAGLWVDIARLRYQGGEHVQAIAAVDRALAFEPAHAEALRFRGQLLRDAHGMEAGAIWLRQALDRWPDELEIRLDLAATLADAGHARRALAVLREAGGAAVDHPRGLFVQAVIAARGGELGVARDLLARSGLQQEAHPAAQMLGAILDLDHGNLASATLAFDRLYARQPDNSRIRDLFAYALARSGAERELVHRFAAVAQGGTGSPYLRLLVGRAFEALDDRARAASYLDRATAAETGLAVLPVRSPSAQFAMGDLGDGIALRDFVRHAIAIGDTGEAARRARSFAARVPGSGDASAILGDAELAHGDRAEARAAYARSARVRQFWPLIVRRLRAEEDAANARAILTRYLAANPLRADAALALAEALALEGEWERAAALLDHALELGAARNPAALAARSIAARELGEAQIAFDYALAAHELQPMNPLAISALLATLPADDADTRAELEAKLASLRAR</sequence>
<dbReference type="EMBL" id="CP032228">
    <property type="protein sequence ID" value="QFI63557.1"/>
    <property type="molecule type" value="Genomic_DNA"/>
</dbReference>
<evidence type="ECO:0000313" key="4">
    <source>
        <dbReference type="Proteomes" id="UP000325385"/>
    </source>
</evidence>
<protein>
    <recommendedName>
        <fullName evidence="5">Tetratricopeptide repeat protein</fullName>
    </recommendedName>
</protein>
<dbReference type="SMART" id="SM00028">
    <property type="entry name" value="TPR"/>
    <property type="match status" value="7"/>
</dbReference>
<dbReference type="AlphaFoldDB" id="A0A5P6NC12"/>
<gene>
    <name evidence="3" type="ORF">D0Y83_09960</name>
</gene>
<keyword evidence="1" id="KW-0802">TPR repeat</keyword>
<evidence type="ECO:0000256" key="2">
    <source>
        <dbReference type="SAM" id="SignalP"/>
    </source>
</evidence>
<dbReference type="Pfam" id="PF13432">
    <property type="entry name" value="TPR_16"/>
    <property type="match status" value="3"/>
</dbReference>
<keyword evidence="2" id="KW-0732">Signal</keyword>
<dbReference type="Gene3D" id="1.25.40.10">
    <property type="entry name" value="Tetratricopeptide repeat domain"/>
    <property type="match status" value="2"/>
</dbReference>
<evidence type="ECO:0000256" key="1">
    <source>
        <dbReference type="PROSITE-ProRule" id="PRU00339"/>
    </source>
</evidence>
<dbReference type="PANTHER" id="PTHR12558:SF13">
    <property type="entry name" value="CELL DIVISION CYCLE PROTEIN 27 HOMOLOG"/>
    <property type="match status" value="1"/>
</dbReference>
<name>A0A5P6NC12_9SPHN</name>
<evidence type="ECO:0008006" key="5">
    <source>
        <dbReference type="Google" id="ProtNLM"/>
    </source>
</evidence>
<dbReference type="InterPro" id="IPR019734">
    <property type="entry name" value="TPR_rpt"/>
</dbReference>
<dbReference type="InterPro" id="IPR011990">
    <property type="entry name" value="TPR-like_helical_dom_sf"/>
</dbReference>
<dbReference type="SUPFAM" id="SSF48452">
    <property type="entry name" value="TPR-like"/>
    <property type="match status" value="3"/>
</dbReference>
<dbReference type="PANTHER" id="PTHR12558">
    <property type="entry name" value="CELL DIVISION CYCLE 16,23,27"/>
    <property type="match status" value="1"/>
</dbReference>
<feature type="chain" id="PRO_5024815924" description="Tetratricopeptide repeat protein" evidence="2">
    <location>
        <begin position="22"/>
        <end position="586"/>
    </location>
</feature>
<feature type="signal peptide" evidence="2">
    <location>
        <begin position="1"/>
        <end position="21"/>
    </location>
</feature>
<reference evidence="4" key="1">
    <citation type="submission" date="2018-09" db="EMBL/GenBank/DDBJ databases">
        <title>Nocardia yunnanensis sp. nov., an actinomycete isolated from a soil sample.</title>
        <authorList>
            <person name="Zhang J."/>
        </authorList>
    </citation>
    <scope>NUCLEOTIDE SEQUENCE [LARGE SCALE GENOMIC DNA]</scope>
    <source>
        <strain evidence="4">21-3</strain>
    </source>
</reference>
<feature type="repeat" description="TPR" evidence="1">
    <location>
        <begin position="131"/>
        <end position="164"/>
    </location>
</feature>
<dbReference type="PROSITE" id="PS50005">
    <property type="entry name" value="TPR"/>
    <property type="match status" value="1"/>
</dbReference>
<dbReference type="GeneID" id="69697626"/>
<dbReference type="PROSITE" id="PS51257">
    <property type="entry name" value="PROKAR_LIPOPROTEIN"/>
    <property type="match status" value="1"/>
</dbReference>
<dbReference type="RefSeq" id="WP_151885740.1">
    <property type="nucleotide sequence ID" value="NZ_CP032228.1"/>
</dbReference>
<dbReference type="Proteomes" id="UP000325385">
    <property type="component" value="Chromosome"/>
</dbReference>
<organism evidence="3 4">
    <name type="scientific">Qipengyuania flava</name>
    <dbReference type="NCBI Taxonomy" id="192812"/>
    <lineage>
        <taxon>Bacteria</taxon>
        <taxon>Pseudomonadati</taxon>
        <taxon>Pseudomonadota</taxon>
        <taxon>Alphaproteobacteria</taxon>
        <taxon>Sphingomonadales</taxon>
        <taxon>Erythrobacteraceae</taxon>
        <taxon>Qipengyuania</taxon>
    </lineage>
</organism>